<feature type="chain" id="PRO_5045904849" evidence="5">
    <location>
        <begin position="40"/>
        <end position="498"/>
    </location>
</feature>
<name>A0ABP6M8J6_9ACTN</name>
<keyword evidence="7" id="KW-1185">Reference proteome</keyword>
<evidence type="ECO:0000256" key="4">
    <source>
        <dbReference type="ARBA" id="ARBA00023180"/>
    </source>
</evidence>
<dbReference type="PANTHER" id="PTHR23221:SF7">
    <property type="entry name" value="PHOSPHATIDYLINOSITOL-GLYCAN-SPECIFIC PHOSPHOLIPASE D"/>
    <property type="match status" value="1"/>
</dbReference>
<evidence type="ECO:0000256" key="2">
    <source>
        <dbReference type="ARBA" id="ARBA00022737"/>
    </source>
</evidence>
<dbReference type="InterPro" id="IPR013519">
    <property type="entry name" value="Int_alpha_beta-p"/>
</dbReference>
<keyword evidence="2" id="KW-0677">Repeat</keyword>
<proteinExistence type="predicted"/>
<sequence>MPLRARTRSRTARSLAVAATATALAATGLALPFAATATAAPAPAAAPLTSDFDGDGYDDLFVGVPSGTVDGKAKAGYVSVVFGGENGPGPHSVRRITQATVEVPGTPETGDRFGGSVVAAHVDDDKYADLVIGAPGEDIDAKTDAGSVTVLYGTGDGFALANTAARGAKSGDVYGNSLAAADFTGDTDVDLAIGGKDQVVANFNPLAADTRPVMADRMGGRAPVLTTGDFDTDGLPDLALGYYTQNQPYTQSHIRLYGWNKDEGSMANFWNSSNGAANALASGDFNGDGYDDLALGNCREIADENIDDPCGPEQLTKGGGIHIRFGGANGSFGWEQQTFNQDTAGMPGVAETGDGFGDALAVADIDADGHDDLIAGAPGEAIGSAAKAGSVTALKGGEMGLLDPAGAANAGTVAYQQNSPGILGVAQAGDLFGGAVAFGDHNGDGVPDLSVAAPGENSSAGGVWDLPGAKAGGSVVTPNSLGLPASSDPLAYGAVLGK</sequence>
<comment type="caution">
    <text evidence="6">The sequence shown here is derived from an EMBL/GenBank/DDBJ whole genome shotgun (WGS) entry which is preliminary data.</text>
</comment>
<evidence type="ECO:0000313" key="6">
    <source>
        <dbReference type="EMBL" id="GAA3079913.1"/>
    </source>
</evidence>
<dbReference type="InterPro" id="IPR028994">
    <property type="entry name" value="Integrin_alpha_N"/>
</dbReference>
<dbReference type="PANTHER" id="PTHR23221">
    <property type="entry name" value="GLYCOSYLPHOSPHATIDYLINOSITOL PHOSPHOLIPASE D"/>
    <property type="match status" value="1"/>
</dbReference>
<dbReference type="SMART" id="SM00191">
    <property type="entry name" value="Int_alpha"/>
    <property type="match status" value="5"/>
</dbReference>
<organism evidence="6 7">
    <name type="scientific">Streptomyces rectiviolaceus</name>
    <dbReference type="NCBI Taxonomy" id="332591"/>
    <lineage>
        <taxon>Bacteria</taxon>
        <taxon>Bacillati</taxon>
        <taxon>Actinomycetota</taxon>
        <taxon>Actinomycetes</taxon>
        <taxon>Kitasatosporales</taxon>
        <taxon>Streptomycetaceae</taxon>
        <taxon>Streptomyces</taxon>
    </lineage>
</organism>
<dbReference type="EMBL" id="BAAAUG010000002">
    <property type="protein sequence ID" value="GAA3079913.1"/>
    <property type="molecule type" value="Genomic_DNA"/>
</dbReference>
<protein>
    <submittedName>
        <fullName evidence="6">FG-GAP-like repeat-containing protein</fullName>
    </submittedName>
</protein>
<evidence type="ECO:0000256" key="3">
    <source>
        <dbReference type="ARBA" id="ARBA00022801"/>
    </source>
</evidence>
<keyword evidence="4" id="KW-0325">Glycoprotein</keyword>
<reference evidence="7" key="1">
    <citation type="journal article" date="2019" name="Int. J. Syst. Evol. Microbiol.">
        <title>The Global Catalogue of Microorganisms (GCM) 10K type strain sequencing project: providing services to taxonomists for standard genome sequencing and annotation.</title>
        <authorList>
            <consortium name="The Broad Institute Genomics Platform"/>
            <consortium name="The Broad Institute Genome Sequencing Center for Infectious Disease"/>
            <person name="Wu L."/>
            <person name="Ma J."/>
        </authorList>
    </citation>
    <scope>NUCLEOTIDE SEQUENCE [LARGE SCALE GENOMIC DNA]</scope>
    <source>
        <strain evidence="7">JCM 9092</strain>
    </source>
</reference>
<dbReference type="RefSeq" id="WP_344518136.1">
    <property type="nucleotide sequence ID" value="NZ_BAAAUG010000002.1"/>
</dbReference>
<accession>A0ABP6M8J6</accession>
<gene>
    <name evidence="6" type="ORF">GCM10010449_00070</name>
</gene>
<keyword evidence="1 5" id="KW-0732">Signal</keyword>
<dbReference type="Gene3D" id="2.130.10.130">
    <property type="entry name" value="Integrin alpha, N-terminal"/>
    <property type="match status" value="4"/>
</dbReference>
<dbReference type="Pfam" id="PF01839">
    <property type="entry name" value="FG-GAP"/>
    <property type="match status" value="4"/>
</dbReference>
<evidence type="ECO:0000256" key="5">
    <source>
        <dbReference type="SAM" id="SignalP"/>
    </source>
</evidence>
<dbReference type="PROSITE" id="PS51470">
    <property type="entry name" value="FG_GAP"/>
    <property type="match status" value="3"/>
</dbReference>
<evidence type="ECO:0000313" key="7">
    <source>
        <dbReference type="Proteomes" id="UP001501637"/>
    </source>
</evidence>
<dbReference type="Pfam" id="PF13517">
    <property type="entry name" value="FG-GAP_3"/>
    <property type="match status" value="1"/>
</dbReference>
<evidence type="ECO:0000256" key="1">
    <source>
        <dbReference type="ARBA" id="ARBA00022729"/>
    </source>
</evidence>
<feature type="signal peptide" evidence="5">
    <location>
        <begin position="1"/>
        <end position="39"/>
    </location>
</feature>
<dbReference type="Proteomes" id="UP001501637">
    <property type="component" value="Unassembled WGS sequence"/>
</dbReference>
<dbReference type="SUPFAM" id="SSF69318">
    <property type="entry name" value="Integrin alpha N-terminal domain"/>
    <property type="match status" value="1"/>
</dbReference>
<keyword evidence="3" id="KW-0378">Hydrolase</keyword>
<dbReference type="InterPro" id="IPR013517">
    <property type="entry name" value="FG-GAP"/>
</dbReference>